<name>A0AA40FE35_9HYME</name>
<accession>A0AA40FE35</accession>
<dbReference type="AlphaFoldDB" id="A0AA40FE35"/>
<dbReference type="EMBL" id="JAHYIQ010000055">
    <property type="protein sequence ID" value="KAK1117142.1"/>
    <property type="molecule type" value="Genomic_DNA"/>
</dbReference>
<organism evidence="2 3">
    <name type="scientific">Melipona bicolor</name>
    <dbReference type="NCBI Taxonomy" id="60889"/>
    <lineage>
        <taxon>Eukaryota</taxon>
        <taxon>Metazoa</taxon>
        <taxon>Ecdysozoa</taxon>
        <taxon>Arthropoda</taxon>
        <taxon>Hexapoda</taxon>
        <taxon>Insecta</taxon>
        <taxon>Pterygota</taxon>
        <taxon>Neoptera</taxon>
        <taxon>Endopterygota</taxon>
        <taxon>Hymenoptera</taxon>
        <taxon>Apocrita</taxon>
        <taxon>Aculeata</taxon>
        <taxon>Apoidea</taxon>
        <taxon>Anthophila</taxon>
        <taxon>Apidae</taxon>
        <taxon>Melipona</taxon>
    </lineage>
</organism>
<gene>
    <name evidence="2" type="ORF">K0M31_016948</name>
</gene>
<dbReference type="Proteomes" id="UP001177670">
    <property type="component" value="Unassembled WGS sequence"/>
</dbReference>
<evidence type="ECO:0000313" key="3">
    <source>
        <dbReference type="Proteomes" id="UP001177670"/>
    </source>
</evidence>
<reference evidence="2" key="1">
    <citation type="submission" date="2021-10" db="EMBL/GenBank/DDBJ databases">
        <title>Melipona bicolor Genome sequencing and assembly.</title>
        <authorList>
            <person name="Araujo N.S."/>
            <person name="Arias M.C."/>
        </authorList>
    </citation>
    <scope>NUCLEOTIDE SEQUENCE</scope>
    <source>
        <strain evidence="2">USP_2M_L1-L4_2017</strain>
        <tissue evidence="2">Whole body</tissue>
    </source>
</reference>
<proteinExistence type="predicted"/>
<protein>
    <submittedName>
        <fullName evidence="2">Uncharacterized protein</fullName>
    </submittedName>
</protein>
<comment type="caution">
    <text evidence="2">The sequence shown here is derived from an EMBL/GenBank/DDBJ whole genome shotgun (WGS) entry which is preliminary data.</text>
</comment>
<feature type="compositionally biased region" description="Polar residues" evidence="1">
    <location>
        <begin position="116"/>
        <end position="126"/>
    </location>
</feature>
<sequence>MVTGQLYGGIRVPSIRYRKDRSFGHLSLLDPVADVPKWRYIVSRFNLPSDLKEKEGASRACMSGIYKWQNSIVRSIPIAVVCMLDSSKNVVAASSPSLSTSCVRRPLPLGRPAGEKSSTQCHRFPE</sequence>
<keyword evidence="3" id="KW-1185">Reference proteome</keyword>
<feature type="non-terminal residue" evidence="2">
    <location>
        <position position="126"/>
    </location>
</feature>
<evidence type="ECO:0000256" key="1">
    <source>
        <dbReference type="SAM" id="MobiDB-lite"/>
    </source>
</evidence>
<evidence type="ECO:0000313" key="2">
    <source>
        <dbReference type="EMBL" id="KAK1117142.1"/>
    </source>
</evidence>
<feature type="region of interest" description="Disordered" evidence="1">
    <location>
        <begin position="106"/>
        <end position="126"/>
    </location>
</feature>